<evidence type="ECO:0000313" key="3">
    <source>
        <dbReference type="Proteomes" id="UP000001095"/>
    </source>
</evidence>
<accession>K8P5E9</accession>
<dbReference type="OrthoDB" id="9807019at2"/>
<name>K8P5E9_9BRAD</name>
<dbReference type="SUPFAM" id="SSF48295">
    <property type="entry name" value="TrpR-like"/>
    <property type="match status" value="1"/>
</dbReference>
<feature type="domain" description="Chromosomal replication initiator DnaA C-terminal" evidence="1">
    <location>
        <begin position="48"/>
        <end position="117"/>
    </location>
</feature>
<proteinExistence type="predicted"/>
<evidence type="ECO:0000313" key="2">
    <source>
        <dbReference type="EMBL" id="EKS37777.1"/>
    </source>
</evidence>
<dbReference type="EMBL" id="AGWY01000007">
    <property type="protein sequence ID" value="EKS37777.1"/>
    <property type="molecule type" value="Genomic_DNA"/>
</dbReference>
<evidence type="ECO:0000259" key="1">
    <source>
        <dbReference type="SMART" id="SM00760"/>
    </source>
</evidence>
<dbReference type="InterPro" id="IPR010921">
    <property type="entry name" value="Trp_repressor/repl_initiator"/>
</dbReference>
<dbReference type="HOGENOM" id="CLU_1801957_0_0_5"/>
<dbReference type="AlphaFoldDB" id="K8P5E9"/>
<dbReference type="GO" id="GO:0005886">
    <property type="term" value="C:plasma membrane"/>
    <property type="evidence" value="ECO:0007669"/>
    <property type="project" value="TreeGrafter"/>
</dbReference>
<dbReference type="Gene3D" id="1.10.1750.10">
    <property type="match status" value="1"/>
</dbReference>
<dbReference type="PANTHER" id="PTHR30050">
    <property type="entry name" value="CHROMOSOMAL REPLICATION INITIATOR PROTEIN DNAA"/>
    <property type="match status" value="1"/>
</dbReference>
<organism evidence="2 3">
    <name type="scientific">Afipia clevelandensis ATCC 49720</name>
    <dbReference type="NCBI Taxonomy" id="883079"/>
    <lineage>
        <taxon>Bacteria</taxon>
        <taxon>Pseudomonadati</taxon>
        <taxon>Pseudomonadota</taxon>
        <taxon>Alphaproteobacteria</taxon>
        <taxon>Hyphomicrobiales</taxon>
        <taxon>Nitrobacteraceae</taxon>
        <taxon>Afipia</taxon>
    </lineage>
</organism>
<gene>
    <name evidence="2" type="ORF">HMPREF9696_01727</name>
</gene>
<dbReference type="PATRIC" id="fig|883079.3.peg.1757"/>
<dbReference type="PANTHER" id="PTHR30050:SF2">
    <property type="entry name" value="CHROMOSOMAL REPLICATION INITIATOR PROTEIN DNAA"/>
    <property type="match status" value="1"/>
</dbReference>
<dbReference type="CDD" id="cd06571">
    <property type="entry name" value="Bac_DnaA_C"/>
    <property type="match status" value="1"/>
</dbReference>
<protein>
    <recommendedName>
        <fullName evidence="1">Chromosomal replication initiator DnaA C-terminal domain-containing protein</fullName>
    </recommendedName>
</protein>
<dbReference type="SMART" id="SM00760">
    <property type="entry name" value="Bac_DnaA_C"/>
    <property type="match status" value="1"/>
</dbReference>
<dbReference type="RefSeq" id="WP_002712593.1">
    <property type="nucleotide sequence ID" value="NZ_KB375281.1"/>
</dbReference>
<dbReference type="InterPro" id="IPR013159">
    <property type="entry name" value="DnaA_C"/>
</dbReference>
<dbReference type="Pfam" id="PF08299">
    <property type="entry name" value="Bac_DnaA_C"/>
    <property type="match status" value="1"/>
</dbReference>
<dbReference type="Proteomes" id="UP000001095">
    <property type="component" value="Unassembled WGS sequence"/>
</dbReference>
<dbReference type="GO" id="GO:0006275">
    <property type="term" value="P:regulation of DNA replication"/>
    <property type="evidence" value="ECO:0007669"/>
    <property type="project" value="InterPro"/>
</dbReference>
<keyword evidence="3" id="KW-1185">Reference proteome</keyword>
<reference evidence="2 3" key="1">
    <citation type="submission" date="2012-04" db="EMBL/GenBank/DDBJ databases">
        <title>The Genome Sequence of Afipia clevelandensis ATCC 49720.</title>
        <authorList>
            <consortium name="The Broad Institute Genome Sequencing Platform"/>
            <person name="Earl A."/>
            <person name="Ward D."/>
            <person name="Feldgarden M."/>
            <person name="Gevers D."/>
            <person name="Huys G."/>
            <person name="Walker B."/>
            <person name="Young S.K."/>
            <person name="Zeng Q."/>
            <person name="Gargeya S."/>
            <person name="Fitzgerald M."/>
            <person name="Haas B."/>
            <person name="Abouelleil A."/>
            <person name="Alvarado L."/>
            <person name="Arachchi H.M."/>
            <person name="Berlin A."/>
            <person name="Chapman S.B."/>
            <person name="Goldberg J."/>
            <person name="Griggs A."/>
            <person name="Gujja S."/>
            <person name="Hansen M."/>
            <person name="Howarth C."/>
            <person name="Imamovic A."/>
            <person name="Larimer J."/>
            <person name="McCowen C."/>
            <person name="Montmayeur A."/>
            <person name="Murphy C."/>
            <person name="Neiman D."/>
            <person name="Pearson M."/>
            <person name="Priest M."/>
            <person name="Roberts A."/>
            <person name="Saif S."/>
            <person name="Shea T."/>
            <person name="Sisk P."/>
            <person name="Sykes S."/>
            <person name="Wortman J."/>
            <person name="Nusbaum C."/>
            <person name="Birren B."/>
        </authorList>
    </citation>
    <scope>NUCLEOTIDE SEQUENCE [LARGE SCALE GENOMIC DNA]</scope>
    <source>
        <strain evidence="2 3">ATCC 49720</strain>
    </source>
</reference>
<sequence>MDRLWPAKVPVAKQRREKFRRQPPRAPTAQEWFCEAWSLLDGPDIRLSIKDIQRAVCEHFHVPHMYMESSRRNHAHYLPRATAIYLCKNLTVQSCPAIGRMFGNRDHTTILSCVNSVEKMIALRHPIARDIELITIKLGAKHE</sequence>
<comment type="caution">
    <text evidence="2">The sequence shown here is derived from an EMBL/GenBank/DDBJ whole genome shotgun (WGS) entry which is preliminary data.</text>
</comment>
<dbReference type="GO" id="GO:0006270">
    <property type="term" value="P:DNA replication initiation"/>
    <property type="evidence" value="ECO:0007669"/>
    <property type="project" value="InterPro"/>
</dbReference>
<dbReference type="GO" id="GO:0005524">
    <property type="term" value="F:ATP binding"/>
    <property type="evidence" value="ECO:0007669"/>
    <property type="project" value="InterPro"/>
</dbReference>
<dbReference type="GO" id="GO:0003688">
    <property type="term" value="F:DNA replication origin binding"/>
    <property type="evidence" value="ECO:0007669"/>
    <property type="project" value="TreeGrafter"/>
</dbReference>